<evidence type="ECO:0000256" key="8">
    <source>
        <dbReference type="ARBA" id="ARBA00022824"/>
    </source>
</evidence>
<evidence type="ECO:0000256" key="4">
    <source>
        <dbReference type="ARBA" id="ARBA00004406"/>
    </source>
</evidence>
<dbReference type="GO" id="GO:0020037">
    <property type="term" value="F:heme binding"/>
    <property type="evidence" value="ECO:0007669"/>
    <property type="project" value="InterPro"/>
</dbReference>
<dbReference type="SUPFAM" id="SSF48264">
    <property type="entry name" value="Cytochrome P450"/>
    <property type="match status" value="1"/>
</dbReference>
<dbReference type="GO" id="GO:0005789">
    <property type="term" value="C:endoplasmic reticulum membrane"/>
    <property type="evidence" value="ECO:0007669"/>
    <property type="project" value="UniProtKB-SubCell"/>
</dbReference>
<evidence type="ECO:0000256" key="6">
    <source>
        <dbReference type="ARBA" id="ARBA00022617"/>
    </source>
</evidence>
<dbReference type="EMBL" id="JALNTZ010000009">
    <property type="protein sequence ID" value="KAJ3641251.1"/>
    <property type="molecule type" value="Genomic_DNA"/>
</dbReference>
<evidence type="ECO:0000256" key="3">
    <source>
        <dbReference type="ARBA" id="ARBA00004174"/>
    </source>
</evidence>
<keyword evidence="10 15" id="KW-0560">Oxidoreductase</keyword>
<dbReference type="InterPro" id="IPR050476">
    <property type="entry name" value="Insect_CytP450_Detox"/>
</dbReference>
<evidence type="ECO:0000256" key="9">
    <source>
        <dbReference type="ARBA" id="ARBA00022848"/>
    </source>
</evidence>
<keyword evidence="7 14" id="KW-0479">Metal-binding</keyword>
<name>A0AA38HPT3_9CUCU</name>
<evidence type="ECO:0000256" key="7">
    <source>
        <dbReference type="ARBA" id="ARBA00022723"/>
    </source>
</evidence>
<evidence type="ECO:0000256" key="1">
    <source>
        <dbReference type="ARBA" id="ARBA00001971"/>
    </source>
</evidence>
<keyword evidence="8" id="KW-0256">Endoplasmic reticulum</keyword>
<protein>
    <recommendedName>
        <fullName evidence="18">Cytochrome P450</fullName>
    </recommendedName>
</protein>
<dbReference type="GO" id="GO:0004497">
    <property type="term" value="F:monooxygenase activity"/>
    <property type="evidence" value="ECO:0007669"/>
    <property type="project" value="UniProtKB-KW"/>
</dbReference>
<feature type="binding site" description="axial binding residue" evidence="14">
    <location>
        <position position="444"/>
    </location>
    <ligand>
        <name>heme</name>
        <dbReference type="ChEBI" id="CHEBI:30413"/>
    </ligand>
    <ligandPart>
        <name>Fe</name>
        <dbReference type="ChEBI" id="CHEBI:18248"/>
    </ligandPart>
</feature>
<dbReference type="PANTHER" id="PTHR24292">
    <property type="entry name" value="CYTOCHROME P450"/>
    <property type="match status" value="1"/>
</dbReference>
<dbReference type="PROSITE" id="PS00086">
    <property type="entry name" value="CYTOCHROME_P450"/>
    <property type="match status" value="1"/>
</dbReference>
<evidence type="ECO:0000313" key="16">
    <source>
        <dbReference type="EMBL" id="KAJ3641251.1"/>
    </source>
</evidence>
<accession>A0AA38HPT3</accession>
<keyword evidence="11 14" id="KW-0408">Iron</keyword>
<keyword evidence="13" id="KW-0472">Membrane</keyword>
<evidence type="ECO:0000256" key="5">
    <source>
        <dbReference type="ARBA" id="ARBA00010617"/>
    </source>
</evidence>
<proteinExistence type="inferred from homology"/>
<evidence type="ECO:0000256" key="10">
    <source>
        <dbReference type="ARBA" id="ARBA00023002"/>
    </source>
</evidence>
<evidence type="ECO:0000256" key="2">
    <source>
        <dbReference type="ARBA" id="ARBA00003690"/>
    </source>
</evidence>
<dbReference type="Pfam" id="PF00067">
    <property type="entry name" value="p450"/>
    <property type="match status" value="1"/>
</dbReference>
<comment type="cofactor">
    <cofactor evidence="1 14">
        <name>heme</name>
        <dbReference type="ChEBI" id="CHEBI:30413"/>
    </cofactor>
</comment>
<dbReference type="CDD" id="cd11056">
    <property type="entry name" value="CYP6-like"/>
    <property type="match status" value="1"/>
</dbReference>
<dbReference type="GO" id="GO:0016705">
    <property type="term" value="F:oxidoreductase activity, acting on paired donors, with incorporation or reduction of molecular oxygen"/>
    <property type="evidence" value="ECO:0007669"/>
    <property type="project" value="InterPro"/>
</dbReference>
<reference evidence="16" key="1">
    <citation type="journal article" date="2023" name="G3 (Bethesda)">
        <title>Whole genome assemblies of Zophobas morio and Tenebrio molitor.</title>
        <authorList>
            <person name="Kaur S."/>
            <person name="Stinson S.A."/>
            <person name="diCenzo G.C."/>
        </authorList>
    </citation>
    <scope>NUCLEOTIDE SEQUENCE</scope>
    <source>
        <strain evidence="16">QUZm001</strain>
    </source>
</reference>
<dbReference type="FunFam" id="1.10.630.10:FF:000042">
    <property type="entry name" value="Cytochrome P450"/>
    <property type="match status" value="1"/>
</dbReference>
<keyword evidence="12 15" id="KW-0503">Monooxygenase</keyword>
<organism evidence="16 17">
    <name type="scientific">Zophobas morio</name>
    <dbReference type="NCBI Taxonomy" id="2755281"/>
    <lineage>
        <taxon>Eukaryota</taxon>
        <taxon>Metazoa</taxon>
        <taxon>Ecdysozoa</taxon>
        <taxon>Arthropoda</taxon>
        <taxon>Hexapoda</taxon>
        <taxon>Insecta</taxon>
        <taxon>Pterygota</taxon>
        <taxon>Neoptera</taxon>
        <taxon>Endopterygota</taxon>
        <taxon>Coleoptera</taxon>
        <taxon>Polyphaga</taxon>
        <taxon>Cucujiformia</taxon>
        <taxon>Tenebrionidae</taxon>
        <taxon>Zophobas</taxon>
    </lineage>
</organism>
<comment type="subcellular location">
    <subcellularLocation>
        <location evidence="4">Endoplasmic reticulum membrane</location>
        <topology evidence="4">Peripheral membrane protein</topology>
    </subcellularLocation>
    <subcellularLocation>
        <location evidence="3">Microsome membrane</location>
        <topology evidence="3">Peripheral membrane protein</topology>
    </subcellularLocation>
</comment>
<evidence type="ECO:0000256" key="12">
    <source>
        <dbReference type="ARBA" id="ARBA00023033"/>
    </source>
</evidence>
<dbReference type="PANTHER" id="PTHR24292:SF84">
    <property type="entry name" value="CYTOCHROME P450 28A5-RELATED"/>
    <property type="match status" value="1"/>
</dbReference>
<evidence type="ECO:0000256" key="11">
    <source>
        <dbReference type="ARBA" id="ARBA00023004"/>
    </source>
</evidence>
<sequence>MFALALLILVTTIAYYFLKVNNQYWEKKGVKGPKPTIFVGNVAKSVTLQEQVGTIYTRIYNEYRDEECVGLYRGTTPVLLLRDPDLIKEVVAKSFNNFHDNDFHVNKDNDPIFGRNPFMLKGEEWKIVRAQLTPGFTSGKMKWMYPLLEDISTNLVKFIQNHPQTTNGEGYEAKELSVKFTLNTVASCAFGIEGKCFEEEESEFRKISREFFSPDGWTIFGFFLITLLPSISKVLRLRLVTKKVEHKLLKMVTETLKYREENSIIRNDFLHVMTQLKKTCKEYEFTDLDVTAQAAGFFGDGSETSSVVMGFTLYELAANLDAQNKLREEINAAFDNNSRTLSYEVLQGLEYLDAAINEALRLHPPISSLQKVCTQNFKYVPKNGNKTFTIEKGTPIILPVLGLQRDPKYYEDPDSFKPERFLEVNRNNLNKYMFLAFGEGPRACLGKRFGVLQVKVGVAHIIRNFELSVNQKTQRPIRYMNAALTLAEGGLWLDFKKIDP</sequence>
<dbReference type="PRINTS" id="PR00385">
    <property type="entry name" value="P450"/>
</dbReference>
<dbReference type="AlphaFoldDB" id="A0AA38HPT3"/>
<dbReference type="PRINTS" id="PR00463">
    <property type="entry name" value="EP450I"/>
</dbReference>
<evidence type="ECO:0000256" key="15">
    <source>
        <dbReference type="RuleBase" id="RU000461"/>
    </source>
</evidence>
<keyword evidence="6 14" id="KW-0349">Heme</keyword>
<evidence type="ECO:0008006" key="18">
    <source>
        <dbReference type="Google" id="ProtNLM"/>
    </source>
</evidence>
<dbReference type="InterPro" id="IPR002401">
    <property type="entry name" value="Cyt_P450_E_grp-I"/>
</dbReference>
<keyword evidence="9" id="KW-0492">Microsome</keyword>
<gene>
    <name evidence="16" type="ORF">Zmor_027765</name>
</gene>
<dbReference type="InterPro" id="IPR001128">
    <property type="entry name" value="Cyt_P450"/>
</dbReference>
<dbReference type="GO" id="GO:0005506">
    <property type="term" value="F:iron ion binding"/>
    <property type="evidence" value="ECO:0007669"/>
    <property type="project" value="InterPro"/>
</dbReference>
<evidence type="ECO:0000256" key="14">
    <source>
        <dbReference type="PIRSR" id="PIRSR602401-1"/>
    </source>
</evidence>
<dbReference type="InterPro" id="IPR017972">
    <property type="entry name" value="Cyt_P450_CS"/>
</dbReference>
<comment type="similarity">
    <text evidence="5 15">Belongs to the cytochrome P450 family.</text>
</comment>
<dbReference type="InterPro" id="IPR036396">
    <property type="entry name" value="Cyt_P450_sf"/>
</dbReference>
<comment type="function">
    <text evidence="2">May be involved in the metabolism of insect hormones and in the breakdown of synthetic insecticides.</text>
</comment>
<comment type="caution">
    <text evidence="16">The sequence shown here is derived from an EMBL/GenBank/DDBJ whole genome shotgun (WGS) entry which is preliminary data.</text>
</comment>
<evidence type="ECO:0000313" key="17">
    <source>
        <dbReference type="Proteomes" id="UP001168821"/>
    </source>
</evidence>
<dbReference type="Gene3D" id="1.10.630.10">
    <property type="entry name" value="Cytochrome P450"/>
    <property type="match status" value="1"/>
</dbReference>
<dbReference type="Proteomes" id="UP001168821">
    <property type="component" value="Unassembled WGS sequence"/>
</dbReference>
<keyword evidence="17" id="KW-1185">Reference proteome</keyword>
<evidence type="ECO:0000256" key="13">
    <source>
        <dbReference type="ARBA" id="ARBA00023136"/>
    </source>
</evidence>